<organism evidence="1 2">
    <name type="scientific">Apiospora rasikravindrae</name>
    <dbReference type="NCBI Taxonomy" id="990691"/>
    <lineage>
        <taxon>Eukaryota</taxon>
        <taxon>Fungi</taxon>
        <taxon>Dikarya</taxon>
        <taxon>Ascomycota</taxon>
        <taxon>Pezizomycotina</taxon>
        <taxon>Sordariomycetes</taxon>
        <taxon>Xylariomycetidae</taxon>
        <taxon>Amphisphaeriales</taxon>
        <taxon>Apiosporaceae</taxon>
        <taxon>Apiospora</taxon>
    </lineage>
</organism>
<accession>A0ABR1RU35</accession>
<name>A0ABR1RU35_9PEZI</name>
<proteinExistence type="predicted"/>
<keyword evidence="2" id="KW-1185">Reference proteome</keyword>
<evidence type="ECO:0000313" key="2">
    <source>
        <dbReference type="Proteomes" id="UP001444661"/>
    </source>
</evidence>
<evidence type="ECO:0000313" key="1">
    <source>
        <dbReference type="EMBL" id="KAK8017763.1"/>
    </source>
</evidence>
<comment type="caution">
    <text evidence="1">The sequence shown here is derived from an EMBL/GenBank/DDBJ whole genome shotgun (WGS) entry which is preliminary data.</text>
</comment>
<dbReference type="EMBL" id="JAQQWK010000013">
    <property type="protein sequence ID" value="KAK8017763.1"/>
    <property type="molecule type" value="Genomic_DNA"/>
</dbReference>
<gene>
    <name evidence="1" type="ORF">PG993_014089</name>
</gene>
<protein>
    <submittedName>
        <fullName evidence="1">Uncharacterized protein</fullName>
    </submittedName>
</protein>
<dbReference type="Proteomes" id="UP001444661">
    <property type="component" value="Unassembled WGS sequence"/>
</dbReference>
<reference evidence="1 2" key="1">
    <citation type="submission" date="2023-01" db="EMBL/GenBank/DDBJ databases">
        <title>Analysis of 21 Apiospora genomes using comparative genomics revels a genus with tremendous synthesis potential of carbohydrate active enzymes and secondary metabolites.</title>
        <authorList>
            <person name="Sorensen T."/>
        </authorList>
    </citation>
    <scope>NUCLEOTIDE SEQUENCE [LARGE SCALE GENOMIC DNA]</scope>
    <source>
        <strain evidence="1 2">CBS 33761</strain>
    </source>
</reference>
<sequence>MPFMIAMDKYLRRSVVNVEKSGDSMRQRTGSSEITEVYRRIAVFYPDPLRSGVQAASQSRRKIEMRNLQ</sequence>